<dbReference type="PROSITE" id="PS51257">
    <property type="entry name" value="PROKAR_LIPOPROTEIN"/>
    <property type="match status" value="1"/>
</dbReference>
<protein>
    <recommendedName>
        <fullName evidence="3">Lipoprotein</fullName>
    </recommendedName>
</protein>
<dbReference type="RefSeq" id="WP_092725343.1">
    <property type="nucleotide sequence ID" value="NZ_FNNO01000013.1"/>
</dbReference>
<dbReference type="AlphaFoldDB" id="A0A8X8IIR6"/>
<organism evidence="1 2">
    <name type="scientific">Hydrobacter penzbergensis</name>
    <dbReference type="NCBI Taxonomy" id="1235997"/>
    <lineage>
        <taxon>Bacteria</taxon>
        <taxon>Pseudomonadati</taxon>
        <taxon>Bacteroidota</taxon>
        <taxon>Chitinophagia</taxon>
        <taxon>Chitinophagales</taxon>
        <taxon>Chitinophagaceae</taxon>
        <taxon>Hydrobacter</taxon>
    </lineage>
</organism>
<accession>A0A8X8IIR6</accession>
<dbReference type="Proteomes" id="UP000198711">
    <property type="component" value="Unassembled WGS sequence"/>
</dbReference>
<comment type="caution">
    <text evidence="1">The sequence shown here is derived from an EMBL/GenBank/DDBJ whole genome shotgun (WGS) entry which is preliminary data.</text>
</comment>
<evidence type="ECO:0000313" key="2">
    <source>
        <dbReference type="Proteomes" id="UP000198711"/>
    </source>
</evidence>
<sequence>MKKLIIPFICISAVLLVFSCSKKDDASVNLRFGVANGGFLQWNQKVPTTPLKFDPNNLAASTVSIKVKRYPGGLAMSSVNIYVGNSGSKSTWKLIKNVPMTDSGTLSVTGAEVAKAMGTSTGTFQIGQQFTFYNEFVASNGNLYSLDNTNSADFESQAPYNASFRWNAVIFCNYDPSVFNNATYTVVQDDWADYPTANASPITSTSSATANADGTYSITLLCYPNMDPVNGGANRHPVTLYVSPSDNSVTVPKQIYGDYPPVTDVSHAGTGSVNSCKGTIKLTLTHYYGVNSYPGQVLILQKK</sequence>
<keyword evidence="2" id="KW-1185">Reference proteome</keyword>
<proteinExistence type="predicted"/>
<gene>
    <name evidence="1" type="ORF">SAMN05444410_11315</name>
</gene>
<reference evidence="1 2" key="1">
    <citation type="submission" date="2016-10" db="EMBL/GenBank/DDBJ databases">
        <authorList>
            <person name="Varghese N."/>
            <person name="Submissions S."/>
        </authorList>
    </citation>
    <scope>NUCLEOTIDE SEQUENCE [LARGE SCALE GENOMIC DNA]</scope>
    <source>
        <strain evidence="1 2">DSM 25353</strain>
    </source>
</reference>
<name>A0A8X8IIR6_9BACT</name>
<evidence type="ECO:0008006" key="3">
    <source>
        <dbReference type="Google" id="ProtNLM"/>
    </source>
</evidence>
<dbReference type="EMBL" id="FNNO01000013">
    <property type="protein sequence ID" value="SDX30927.1"/>
    <property type="molecule type" value="Genomic_DNA"/>
</dbReference>
<evidence type="ECO:0000313" key="1">
    <source>
        <dbReference type="EMBL" id="SDX30927.1"/>
    </source>
</evidence>